<dbReference type="Proteomes" id="UP000054099">
    <property type="component" value="Unassembled WGS sequence"/>
</dbReference>
<sequence>MNVDLRNHRNYGNKLQITNLYKLLYEGNFTLEQLKTFSNDTIESKIITENSIELLYFCGLVSKNKNNIIFPTLELENFKKNFLKKLLITLFESNYKIFDVNNIELQLGKLIINRNSIPHSYYAIRNFLIKEHVLINHNQNYFEINKKYKSIFETITIEVNRTKTLEELKKELIQKEILGEKAEKYVLTLEEERYPDREIMYVSPFDVTAGFDIISYRSDSSILPDKYIEVKCISALAHFYWSINEVKIAKEKADNYFLYLVDSSLTKEPLIIQNPYKKIYCNENISGEVQSIKYRLDEIIKYFH</sequence>
<dbReference type="Pfam" id="PF13020">
    <property type="entry name" value="NOV_C"/>
    <property type="match status" value="1"/>
</dbReference>
<comment type="caution">
    <text evidence="2">The sequence shown here is derived from an EMBL/GenBank/DDBJ whole genome shotgun (WGS) entry which is preliminary data.</text>
</comment>
<gene>
    <name evidence="2" type="ORF">AS030_06535</name>
</gene>
<dbReference type="InterPro" id="IPR024975">
    <property type="entry name" value="NOV_C"/>
</dbReference>
<evidence type="ECO:0000313" key="3">
    <source>
        <dbReference type="Proteomes" id="UP000054099"/>
    </source>
</evidence>
<reference evidence="2 3" key="1">
    <citation type="journal article" date="2014" name="Antonie Van Leeuwenhoek">
        <title>Fictibacillus enclensis sp. nov., isolated from marine sediment.</title>
        <authorList>
            <person name="Dastager S.G."/>
            <person name="Mawlankar R."/>
            <person name="Srinivasan K."/>
            <person name="Tang S.K."/>
            <person name="Lee J.C."/>
            <person name="Ramana V.V."/>
            <person name="Shouche Y.S."/>
        </authorList>
    </citation>
    <scope>NUCLEOTIDE SEQUENCE [LARGE SCALE GENOMIC DNA]</scope>
    <source>
        <strain evidence="2 3">NIO-1003</strain>
    </source>
</reference>
<evidence type="ECO:0000313" key="2">
    <source>
        <dbReference type="EMBL" id="KSU85170.1"/>
    </source>
</evidence>
<dbReference type="RefSeq" id="WP_061969664.1">
    <property type="nucleotide sequence ID" value="NZ_FMAV01000001.1"/>
</dbReference>
<accession>A0A0V8JDG1</accession>
<dbReference type="EMBL" id="LNQN01000001">
    <property type="protein sequence ID" value="KSU85170.1"/>
    <property type="molecule type" value="Genomic_DNA"/>
</dbReference>
<evidence type="ECO:0000259" key="1">
    <source>
        <dbReference type="Pfam" id="PF13020"/>
    </source>
</evidence>
<organism evidence="2 3">
    <name type="scientific">Fictibacillus enclensis</name>
    <dbReference type="NCBI Taxonomy" id="1017270"/>
    <lineage>
        <taxon>Bacteria</taxon>
        <taxon>Bacillati</taxon>
        <taxon>Bacillota</taxon>
        <taxon>Bacilli</taxon>
        <taxon>Bacillales</taxon>
        <taxon>Fictibacillaceae</taxon>
        <taxon>Fictibacillus</taxon>
    </lineage>
</organism>
<keyword evidence="3" id="KW-1185">Reference proteome</keyword>
<dbReference type="AlphaFoldDB" id="A0A0V8JDG1"/>
<protein>
    <recommendedName>
        <fullName evidence="1">Protein NO VEIN C-terminal domain-containing protein</fullName>
    </recommendedName>
</protein>
<proteinExistence type="predicted"/>
<name>A0A0V8JDG1_9BACL</name>
<feature type="domain" description="Protein NO VEIN C-terminal" evidence="1">
    <location>
        <begin position="183"/>
        <end position="264"/>
    </location>
</feature>